<protein>
    <submittedName>
        <fullName evidence="2">Uncharacterized protein</fullName>
    </submittedName>
</protein>
<organism evidence="2 3">
    <name type="scientific">Alectoria fallacina</name>
    <dbReference type="NCBI Taxonomy" id="1903189"/>
    <lineage>
        <taxon>Eukaryota</taxon>
        <taxon>Fungi</taxon>
        <taxon>Dikarya</taxon>
        <taxon>Ascomycota</taxon>
        <taxon>Pezizomycotina</taxon>
        <taxon>Lecanoromycetes</taxon>
        <taxon>OSLEUM clade</taxon>
        <taxon>Lecanoromycetidae</taxon>
        <taxon>Lecanorales</taxon>
        <taxon>Lecanorineae</taxon>
        <taxon>Parmeliaceae</taxon>
        <taxon>Alectoria</taxon>
    </lineage>
</organism>
<feature type="non-terminal residue" evidence="2">
    <location>
        <position position="1"/>
    </location>
</feature>
<gene>
    <name evidence="2" type="ORF">ALECFALPRED_000517</name>
</gene>
<keyword evidence="3" id="KW-1185">Reference proteome</keyword>
<evidence type="ECO:0000256" key="1">
    <source>
        <dbReference type="SAM" id="MobiDB-lite"/>
    </source>
</evidence>
<comment type="caution">
    <text evidence="2">The sequence shown here is derived from an EMBL/GenBank/DDBJ whole genome shotgun (WGS) entry which is preliminary data.</text>
</comment>
<feature type="compositionally biased region" description="Low complexity" evidence="1">
    <location>
        <begin position="8"/>
        <end position="42"/>
    </location>
</feature>
<dbReference type="EMBL" id="CAJPDR010001072">
    <property type="protein sequence ID" value="CAF9943502.1"/>
    <property type="molecule type" value="Genomic_DNA"/>
</dbReference>
<dbReference type="Proteomes" id="UP000664203">
    <property type="component" value="Unassembled WGS sequence"/>
</dbReference>
<evidence type="ECO:0000313" key="3">
    <source>
        <dbReference type="Proteomes" id="UP000664203"/>
    </source>
</evidence>
<evidence type="ECO:0000313" key="2">
    <source>
        <dbReference type="EMBL" id="CAF9943502.1"/>
    </source>
</evidence>
<feature type="region of interest" description="Disordered" evidence="1">
    <location>
        <begin position="1"/>
        <end position="46"/>
    </location>
</feature>
<sequence>NRQIPFMQPQGLQQQQQPRHPRQAQSAQQSQQPPSRQPQAAALGSAEAQPVDYWRLGVGDVEELCRSRGIRCSHRVTKTQLVELLEDLTGEADWWYMTTAQLMGICKGCNIQTPKAKNTKEVMIGMLEEYDRVNGTVG</sequence>
<accession>A0A8H3PKP5</accession>
<name>A0A8H3PKP5_9LECA</name>
<dbReference type="AlphaFoldDB" id="A0A8H3PKP5"/>
<reference evidence="2" key="1">
    <citation type="submission" date="2021-03" db="EMBL/GenBank/DDBJ databases">
        <authorList>
            <person name="Tagirdzhanova G."/>
        </authorList>
    </citation>
    <scope>NUCLEOTIDE SEQUENCE</scope>
</reference>
<proteinExistence type="predicted"/>